<dbReference type="InterPro" id="IPR000835">
    <property type="entry name" value="HTH_MarR-typ"/>
</dbReference>
<dbReference type="AlphaFoldDB" id="A0A7K1LBH6"/>
<evidence type="ECO:0000256" key="2">
    <source>
        <dbReference type="ARBA" id="ARBA00023125"/>
    </source>
</evidence>
<dbReference type="Pfam" id="PF12802">
    <property type="entry name" value="MarR_2"/>
    <property type="match status" value="1"/>
</dbReference>
<proteinExistence type="predicted"/>
<dbReference type="GO" id="GO:0003677">
    <property type="term" value="F:DNA binding"/>
    <property type="evidence" value="ECO:0007669"/>
    <property type="project" value="UniProtKB-KW"/>
</dbReference>
<dbReference type="GO" id="GO:0003700">
    <property type="term" value="F:DNA-binding transcription factor activity"/>
    <property type="evidence" value="ECO:0007669"/>
    <property type="project" value="InterPro"/>
</dbReference>
<name>A0A7K1LBH6_9ACTN</name>
<keyword evidence="6" id="KW-1185">Reference proteome</keyword>
<dbReference type="SMART" id="SM00347">
    <property type="entry name" value="HTH_MARR"/>
    <property type="match status" value="1"/>
</dbReference>
<dbReference type="PROSITE" id="PS50995">
    <property type="entry name" value="HTH_MARR_2"/>
    <property type="match status" value="1"/>
</dbReference>
<organism evidence="5 6">
    <name type="scientific">Actinomadura litoris</name>
    <dbReference type="NCBI Taxonomy" id="2678616"/>
    <lineage>
        <taxon>Bacteria</taxon>
        <taxon>Bacillati</taxon>
        <taxon>Actinomycetota</taxon>
        <taxon>Actinomycetes</taxon>
        <taxon>Streptosporangiales</taxon>
        <taxon>Thermomonosporaceae</taxon>
        <taxon>Actinomadura</taxon>
    </lineage>
</organism>
<protein>
    <submittedName>
        <fullName evidence="5">MarR family transcriptional regulator</fullName>
    </submittedName>
</protein>
<dbReference type="SUPFAM" id="SSF46785">
    <property type="entry name" value="Winged helix' DNA-binding domain"/>
    <property type="match status" value="1"/>
</dbReference>
<evidence type="ECO:0000256" key="1">
    <source>
        <dbReference type="ARBA" id="ARBA00023015"/>
    </source>
</evidence>
<dbReference type="RefSeq" id="WP_156220968.1">
    <property type="nucleotide sequence ID" value="NZ_WOFH01000016.1"/>
</dbReference>
<reference evidence="5 6" key="1">
    <citation type="submission" date="2019-11" db="EMBL/GenBank/DDBJ databases">
        <authorList>
            <person name="Cao P."/>
        </authorList>
    </citation>
    <scope>NUCLEOTIDE SEQUENCE [LARGE SCALE GENOMIC DNA]</scope>
    <source>
        <strain evidence="5 6">NEAU-AAG5</strain>
    </source>
</reference>
<dbReference type="PANTHER" id="PTHR33164:SF64">
    <property type="entry name" value="TRANSCRIPTIONAL REGULATOR SLYA"/>
    <property type="match status" value="1"/>
</dbReference>
<comment type="caution">
    <text evidence="5">The sequence shown here is derived from an EMBL/GenBank/DDBJ whole genome shotgun (WGS) entry which is preliminary data.</text>
</comment>
<dbReference type="PANTHER" id="PTHR33164">
    <property type="entry name" value="TRANSCRIPTIONAL REGULATOR, MARR FAMILY"/>
    <property type="match status" value="1"/>
</dbReference>
<sequence>MEAISTGRSERDFSQLLALVDRRVAARLAAVLAEGGRGLDEWRVLGLLADGRGHAMTEVAEHAMLPPPTLTKLVDRMVSANLVHRRVDDADRRRVLVFLTPRGRETHETLAGAVDAEWARLADAVGPEEMALLGALLSRVAARLA</sequence>
<dbReference type="EMBL" id="WOFH01000016">
    <property type="protein sequence ID" value="MUN41772.1"/>
    <property type="molecule type" value="Genomic_DNA"/>
</dbReference>
<dbReference type="PRINTS" id="PR00598">
    <property type="entry name" value="HTHMARR"/>
</dbReference>
<dbReference type="Gene3D" id="1.10.10.10">
    <property type="entry name" value="Winged helix-like DNA-binding domain superfamily/Winged helix DNA-binding domain"/>
    <property type="match status" value="1"/>
</dbReference>
<keyword evidence="1" id="KW-0805">Transcription regulation</keyword>
<dbReference type="InterPro" id="IPR039422">
    <property type="entry name" value="MarR/SlyA-like"/>
</dbReference>
<dbReference type="GO" id="GO:0006950">
    <property type="term" value="P:response to stress"/>
    <property type="evidence" value="ECO:0007669"/>
    <property type="project" value="TreeGrafter"/>
</dbReference>
<evidence type="ECO:0000313" key="5">
    <source>
        <dbReference type="EMBL" id="MUN41772.1"/>
    </source>
</evidence>
<evidence type="ECO:0000259" key="4">
    <source>
        <dbReference type="PROSITE" id="PS50995"/>
    </source>
</evidence>
<accession>A0A7K1LBH6</accession>
<keyword evidence="3" id="KW-0804">Transcription</keyword>
<dbReference type="InterPro" id="IPR036390">
    <property type="entry name" value="WH_DNA-bd_sf"/>
</dbReference>
<feature type="domain" description="HTH marR-type" evidence="4">
    <location>
        <begin position="10"/>
        <end position="142"/>
    </location>
</feature>
<evidence type="ECO:0000256" key="3">
    <source>
        <dbReference type="ARBA" id="ARBA00023163"/>
    </source>
</evidence>
<dbReference type="InterPro" id="IPR036388">
    <property type="entry name" value="WH-like_DNA-bd_sf"/>
</dbReference>
<keyword evidence="2" id="KW-0238">DNA-binding</keyword>
<evidence type="ECO:0000313" key="6">
    <source>
        <dbReference type="Proteomes" id="UP000432015"/>
    </source>
</evidence>
<gene>
    <name evidence="5" type="ORF">GNZ18_35080</name>
</gene>
<dbReference type="Proteomes" id="UP000432015">
    <property type="component" value="Unassembled WGS sequence"/>
</dbReference>